<accession>A0A3R8RGL4</accession>
<dbReference type="InterPro" id="IPR013154">
    <property type="entry name" value="ADH-like_N"/>
</dbReference>
<keyword evidence="1" id="KW-0521">NADP</keyword>
<dbReference type="InterPro" id="IPR013149">
    <property type="entry name" value="ADH-like_C"/>
</dbReference>
<dbReference type="GO" id="GO:0016651">
    <property type="term" value="F:oxidoreductase activity, acting on NAD(P)H"/>
    <property type="evidence" value="ECO:0007669"/>
    <property type="project" value="TreeGrafter"/>
</dbReference>
<evidence type="ECO:0000313" key="4">
    <source>
        <dbReference type="EMBL" id="RRQ82442.1"/>
    </source>
</evidence>
<dbReference type="Gene3D" id="3.90.180.10">
    <property type="entry name" value="Medium-chain alcohol dehydrogenases, catalytic domain"/>
    <property type="match status" value="1"/>
</dbReference>
<dbReference type="SUPFAM" id="SSF51735">
    <property type="entry name" value="NAD(P)-binding Rossmann-fold domains"/>
    <property type="match status" value="1"/>
</dbReference>
<keyword evidence="2" id="KW-0560">Oxidoreductase</keyword>
<feature type="domain" description="Enoyl reductase (ER)" evidence="3">
    <location>
        <begin position="10"/>
        <end position="323"/>
    </location>
</feature>
<dbReference type="Pfam" id="PF08240">
    <property type="entry name" value="ADH_N"/>
    <property type="match status" value="1"/>
</dbReference>
<dbReference type="AlphaFoldDB" id="A0A3R8RGL4"/>
<evidence type="ECO:0000259" key="3">
    <source>
        <dbReference type="SMART" id="SM00829"/>
    </source>
</evidence>
<dbReference type="InterPro" id="IPR020843">
    <property type="entry name" value="ER"/>
</dbReference>
<proteinExistence type="predicted"/>
<organism evidence="4 5">
    <name type="scientific">Streptomyces griseofuscus</name>
    <dbReference type="NCBI Taxonomy" id="146922"/>
    <lineage>
        <taxon>Bacteria</taxon>
        <taxon>Bacillati</taxon>
        <taxon>Actinomycetota</taxon>
        <taxon>Actinomycetes</taxon>
        <taxon>Kitasatosporales</taxon>
        <taxon>Streptomycetaceae</taxon>
        <taxon>Streptomyces</taxon>
    </lineage>
</organism>
<dbReference type="InterPro" id="IPR011032">
    <property type="entry name" value="GroES-like_sf"/>
</dbReference>
<comment type="caution">
    <text evidence="4">The sequence shown here is derived from an EMBL/GenBank/DDBJ whole genome shotgun (WGS) entry which is preliminary data.</text>
</comment>
<sequence length="327" mass="34407">MLAAVVDSPGRLADVLAVREVEGPPAPGAGEVVVRMLASTVNPSDEVTVSGAYGTRTSFPLVPGFDGVGVIEAVGPGVPAAALGRRVLPLGSAGAWQQCKRLDHSWCVPVPDDLPDDVACFAYINPLTAVTMVERFCRPGVRAVVVTAATSVIGGHLAELLTARGVAPIGVVRGTPGRTVAEPSRWRALIRTDEPGWRERLRALTGPRGIDVAYDCVGGEVGADVCALTSADGVLVHYGLLSGRPLPARCFTEPGGPRVELFRLRDTVHGDGRRHLPELFAPVFEQLRRGLLRTAVSHRVGLSALAGHLQAPAVGHRSGKILIEPQR</sequence>
<dbReference type="SUPFAM" id="SSF50129">
    <property type="entry name" value="GroES-like"/>
    <property type="match status" value="1"/>
</dbReference>
<evidence type="ECO:0000313" key="5">
    <source>
        <dbReference type="Proteomes" id="UP000276379"/>
    </source>
</evidence>
<dbReference type="SMART" id="SM00829">
    <property type="entry name" value="PKS_ER"/>
    <property type="match status" value="1"/>
</dbReference>
<evidence type="ECO:0000256" key="1">
    <source>
        <dbReference type="ARBA" id="ARBA00022857"/>
    </source>
</evidence>
<name>A0A3R8RGL4_9ACTN</name>
<dbReference type="EMBL" id="PDES01000014">
    <property type="protein sequence ID" value="RRQ82442.1"/>
    <property type="molecule type" value="Genomic_DNA"/>
</dbReference>
<dbReference type="CDD" id="cd05282">
    <property type="entry name" value="ETR_like"/>
    <property type="match status" value="1"/>
</dbReference>
<dbReference type="InterPro" id="IPR036291">
    <property type="entry name" value="NAD(P)-bd_dom_sf"/>
</dbReference>
<dbReference type="Pfam" id="PF00107">
    <property type="entry name" value="ADH_zinc_N"/>
    <property type="match status" value="1"/>
</dbReference>
<dbReference type="RefSeq" id="WP_125210988.1">
    <property type="nucleotide sequence ID" value="NZ_PDER01000016.1"/>
</dbReference>
<dbReference type="GO" id="GO:0070402">
    <property type="term" value="F:NADPH binding"/>
    <property type="evidence" value="ECO:0007669"/>
    <property type="project" value="TreeGrafter"/>
</dbReference>
<keyword evidence="5" id="KW-1185">Reference proteome</keyword>
<evidence type="ECO:0000256" key="2">
    <source>
        <dbReference type="ARBA" id="ARBA00023002"/>
    </source>
</evidence>
<gene>
    <name evidence="4" type="ORF">CQW44_29025</name>
</gene>
<dbReference type="Proteomes" id="UP000276379">
    <property type="component" value="Unassembled WGS sequence"/>
</dbReference>
<reference evidence="4 5" key="1">
    <citation type="submission" date="2017-10" db="EMBL/GenBank/DDBJ databases">
        <title>Draft genome of actinobacteria isolated from guarana (Paullinia cupana (Mart.) Ducke.</title>
        <authorList>
            <person name="Siqueira K.A."/>
            <person name="Liotti R.G."/>
            <person name="Mendes T.A."/>
            <person name="Soares M.A."/>
        </authorList>
    </citation>
    <scope>NUCLEOTIDE SEQUENCE [LARGE SCALE GENOMIC DNA]</scope>
    <source>
        <strain evidence="4 5">199</strain>
    </source>
</reference>
<dbReference type="PANTHER" id="PTHR48106">
    <property type="entry name" value="QUINONE OXIDOREDUCTASE PIG3-RELATED"/>
    <property type="match status" value="1"/>
</dbReference>
<dbReference type="Gene3D" id="3.40.50.720">
    <property type="entry name" value="NAD(P)-binding Rossmann-like Domain"/>
    <property type="match status" value="1"/>
</dbReference>
<dbReference type="PANTHER" id="PTHR48106:SF18">
    <property type="entry name" value="QUINONE OXIDOREDUCTASE PIG3"/>
    <property type="match status" value="1"/>
</dbReference>
<protein>
    <submittedName>
        <fullName evidence="4">Zn-dependent oxidoreductase</fullName>
    </submittedName>
</protein>